<protein>
    <submittedName>
        <fullName evidence="1">Uncharacterized protein</fullName>
    </submittedName>
</protein>
<evidence type="ECO:0000313" key="2">
    <source>
        <dbReference type="Proteomes" id="UP001057452"/>
    </source>
</evidence>
<proteinExistence type="predicted"/>
<comment type="caution">
    <text evidence="1">The sequence shown here is derived from an EMBL/GenBank/DDBJ whole genome shotgun (WGS) entry which is preliminary data.</text>
</comment>
<accession>A0ACB9VRG2</accession>
<organism evidence="1 2">
    <name type="scientific">Chaenocephalus aceratus</name>
    <name type="common">Blackfin icefish</name>
    <name type="synonym">Chaenichthys aceratus</name>
    <dbReference type="NCBI Taxonomy" id="36190"/>
    <lineage>
        <taxon>Eukaryota</taxon>
        <taxon>Metazoa</taxon>
        <taxon>Chordata</taxon>
        <taxon>Craniata</taxon>
        <taxon>Vertebrata</taxon>
        <taxon>Euteleostomi</taxon>
        <taxon>Actinopterygii</taxon>
        <taxon>Neopterygii</taxon>
        <taxon>Teleostei</taxon>
        <taxon>Neoteleostei</taxon>
        <taxon>Acanthomorphata</taxon>
        <taxon>Eupercaria</taxon>
        <taxon>Perciformes</taxon>
        <taxon>Notothenioidei</taxon>
        <taxon>Channichthyidae</taxon>
        <taxon>Chaenocephalus</taxon>
    </lineage>
</organism>
<dbReference type="EMBL" id="CM043808">
    <property type="protein sequence ID" value="KAI4802378.1"/>
    <property type="molecule type" value="Genomic_DNA"/>
</dbReference>
<evidence type="ECO:0000313" key="1">
    <source>
        <dbReference type="EMBL" id="KAI4802378.1"/>
    </source>
</evidence>
<reference evidence="1" key="1">
    <citation type="submission" date="2022-05" db="EMBL/GenBank/DDBJ databases">
        <title>Chromosome-level genome of Chaenocephalus aceratus.</title>
        <authorList>
            <person name="Park H."/>
        </authorList>
    </citation>
    <scope>NUCLEOTIDE SEQUENCE</scope>
    <source>
        <strain evidence="1">KU_202001</strain>
    </source>
</reference>
<dbReference type="Proteomes" id="UP001057452">
    <property type="component" value="Chromosome 24"/>
</dbReference>
<name>A0ACB9VRG2_CHAAC</name>
<feature type="non-terminal residue" evidence="1">
    <location>
        <position position="194"/>
    </location>
</feature>
<keyword evidence="2" id="KW-1185">Reference proteome</keyword>
<sequence length="194" mass="21722">MQEPEGSAEMTCFQSCWLIFNGTQAAAEVIHQGYRSLRGNEHRHELVRRVNPATFYPVTKASSLPCPSTAEACTRHKTRHIDRSPRPRQVVFVAWGLYSFVCLLHSGSTSGPLCLLSPSALQSARLRSVPRGRSGRCYVNSHDERWAFSNSTTVETARKGEDGKMARADERERGRTWQENEAQRECLVATAADV</sequence>
<gene>
    <name evidence="1" type="ORF">KUCAC02_020219</name>
</gene>